<keyword evidence="2" id="KW-0808">Transferase</keyword>
<sequence length="317" mass="33498">MLLCCGEALIDMISAPTENGTIGFVPHAGGALFNTAIGLGRLGVNAGFLSGVSSDLFGQQIRAELQKSNVDISLLCLSDRPTTLAFVHLIDGQANYSFYDENSAGRSLDPGDFPPVPDAVSALYFGGISLAGEPGATAYAALCAQEHDKRVVMLDPNIRADFIQNEQAYRARLARMISQSDIVKVSDEDLDWLISGEDSSNEKARSLLKDGPKIVILTCGSAGATGFHNNGYEVSVPVPRVDVIDTVGAGDTFNAGFLAKLSQLKLLSKDQLLTISEEDLEQALSYGAQVAAITVTRAGANPPWANEVKACSLSAEN</sequence>
<comment type="similarity">
    <text evidence="1">Belongs to the carbohydrate kinase PfkB family.</text>
</comment>
<evidence type="ECO:0000256" key="2">
    <source>
        <dbReference type="ARBA" id="ARBA00022679"/>
    </source>
</evidence>
<protein>
    <submittedName>
        <fullName evidence="7">Fructokinase</fullName>
    </submittedName>
</protein>
<dbReference type="OrthoDB" id="9795789at2"/>
<dbReference type="CDD" id="cd01167">
    <property type="entry name" value="bac_FRK"/>
    <property type="match status" value="1"/>
</dbReference>
<dbReference type="InterPro" id="IPR002173">
    <property type="entry name" value="Carboh/pur_kinase_PfkB_CS"/>
</dbReference>
<dbReference type="PANTHER" id="PTHR43085">
    <property type="entry name" value="HEXOKINASE FAMILY MEMBER"/>
    <property type="match status" value="1"/>
</dbReference>
<dbReference type="Gene3D" id="3.40.1190.20">
    <property type="match status" value="1"/>
</dbReference>
<evidence type="ECO:0000313" key="7">
    <source>
        <dbReference type="EMBL" id="SNZ19158.1"/>
    </source>
</evidence>
<reference evidence="7 8" key="1">
    <citation type="submission" date="2017-09" db="EMBL/GenBank/DDBJ databases">
        <authorList>
            <person name="Ehlers B."/>
            <person name="Leendertz F.H."/>
        </authorList>
    </citation>
    <scope>NUCLEOTIDE SEQUENCE [LARGE SCALE GENOMIC DNA]</scope>
    <source>
        <strain evidence="7 8">DSM 18289</strain>
    </source>
</reference>
<evidence type="ECO:0000313" key="8">
    <source>
        <dbReference type="Proteomes" id="UP000219439"/>
    </source>
</evidence>
<keyword evidence="5" id="KW-0067">ATP-binding</keyword>
<keyword evidence="3" id="KW-0547">Nucleotide-binding</keyword>
<keyword evidence="8" id="KW-1185">Reference proteome</keyword>
<proteinExistence type="inferred from homology"/>
<name>A0A285PCJ5_9HYPH</name>
<dbReference type="InterPro" id="IPR029056">
    <property type="entry name" value="Ribokinase-like"/>
</dbReference>
<dbReference type="PANTHER" id="PTHR43085:SF1">
    <property type="entry name" value="PSEUDOURIDINE KINASE-RELATED"/>
    <property type="match status" value="1"/>
</dbReference>
<dbReference type="Pfam" id="PF00294">
    <property type="entry name" value="PfkB"/>
    <property type="match status" value="1"/>
</dbReference>
<dbReference type="RefSeq" id="WP_097153522.1">
    <property type="nucleotide sequence ID" value="NZ_OBEL01000002.1"/>
</dbReference>
<accession>A0A285PCJ5</accession>
<evidence type="ECO:0000256" key="4">
    <source>
        <dbReference type="ARBA" id="ARBA00022777"/>
    </source>
</evidence>
<keyword evidence="4 7" id="KW-0418">Kinase</keyword>
<feature type="domain" description="Carbohydrate kinase PfkB" evidence="6">
    <location>
        <begin position="2"/>
        <end position="303"/>
    </location>
</feature>
<evidence type="ECO:0000256" key="1">
    <source>
        <dbReference type="ARBA" id="ARBA00010688"/>
    </source>
</evidence>
<evidence type="ECO:0000256" key="5">
    <source>
        <dbReference type="ARBA" id="ARBA00022840"/>
    </source>
</evidence>
<dbReference type="InterPro" id="IPR011611">
    <property type="entry name" value="PfkB_dom"/>
</dbReference>
<dbReference type="SUPFAM" id="SSF53613">
    <property type="entry name" value="Ribokinase-like"/>
    <property type="match status" value="1"/>
</dbReference>
<dbReference type="GO" id="GO:0005524">
    <property type="term" value="F:ATP binding"/>
    <property type="evidence" value="ECO:0007669"/>
    <property type="project" value="UniProtKB-KW"/>
</dbReference>
<dbReference type="Proteomes" id="UP000219439">
    <property type="component" value="Unassembled WGS sequence"/>
</dbReference>
<gene>
    <name evidence="7" type="ORF">SAMN06265368_2238</name>
</gene>
<evidence type="ECO:0000259" key="6">
    <source>
        <dbReference type="Pfam" id="PF00294"/>
    </source>
</evidence>
<dbReference type="GO" id="GO:0016301">
    <property type="term" value="F:kinase activity"/>
    <property type="evidence" value="ECO:0007669"/>
    <property type="project" value="UniProtKB-KW"/>
</dbReference>
<dbReference type="PROSITE" id="PS00584">
    <property type="entry name" value="PFKB_KINASES_2"/>
    <property type="match status" value="1"/>
</dbReference>
<dbReference type="AlphaFoldDB" id="A0A285PCJ5"/>
<dbReference type="InterPro" id="IPR050306">
    <property type="entry name" value="PfkB_Carbo_kinase"/>
</dbReference>
<evidence type="ECO:0000256" key="3">
    <source>
        <dbReference type="ARBA" id="ARBA00022741"/>
    </source>
</evidence>
<dbReference type="EMBL" id="OBEL01000002">
    <property type="protein sequence ID" value="SNZ19158.1"/>
    <property type="molecule type" value="Genomic_DNA"/>
</dbReference>
<organism evidence="7 8">
    <name type="scientific">Cohaesibacter gelatinilyticus</name>
    <dbReference type="NCBI Taxonomy" id="372072"/>
    <lineage>
        <taxon>Bacteria</taxon>
        <taxon>Pseudomonadati</taxon>
        <taxon>Pseudomonadota</taxon>
        <taxon>Alphaproteobacteria</taxon>
        <taxon>Hyphomicrobiales</taxon>
        <taxon>Cohaesibacteraceae</taxon>
    </lineage>
</organism>